<dbReference type="Proteomes" id="UP000282297">
    <property type="component" value="Chromosome"/>
</dbReference>
<evidence type="ECO:0000313" key="9">
    <source>
        <dbReference type="Proteomes" id="UP000282297"/>
    </source>
</evidence>
<dbReference type="PROSITE" id="PS51191">
    <property type="entry name" value="FEMABX"/>
    <property type="match status" value="1"/>
</dbReference>
<dbReference type="PANTHER" id="PTHR36174:SF1">
    <property type="entry name" value="LIPID II:GLYCINE GLYCYLTRANSFERASE"/>
    <property type="match status" value="1"/>
</dbReference>
<comment type="similarity">
    <text evidence="1">Belongs to the FemABX family.</text>
</comment>
<dbReference type="GO" id="GO:0016755">
    <property type="term" value="F:aminoacyltransferase activity"/>
    <property type="evidence" value="ECO:0007669"/>
    <property type="project" value="InterPro"/>
</dbReference>
<protein>
    <submittedName>
        <fullName evidence="8">GNAT family N-acetyltransferase</fullName>
    </submittedName>
</protein>
<evidence type="ECO:0000256" key="6">
    <source>
        <dbReference type="ARBA" id="ARBA00023316"/>
    </source>
</evidence>
<keyword evidence="3" id="KW-0133">Cell shape</keyword>
<dbReference type="InterPro" id="IPR038740">
    <property type="entry name" value="BioF2-like_GNAT_dom"/>
</dbReference>
<evidence type="ECO:0000256" key="4">
    <source>
        <dbReference type="ARBA" id="ARBA00022984"/>
    </source>
</evidence>
<dbReference type="InterPro" id="IPR003447">
    <property type="entry name" value="FEMABX"/>
</dbReference>
<dbReference type="PANTHER" id="PTHR36174">
    <property type="entry name" value="LIPID II:GLYCINE GLYCYLTRANSFERASE"/>
    <property type="match status" value="1"/>
</dbReference>
<gene>
    <name evidence="8" type="ORF">EIH08_11290</name>
</gene>
<keyword evidence="2 8" id="KW-0808">Transferase</keyword>
<proteinExistence type="inferred from homology"/>
<evidence type="ECO:0000259" key="7">
    <source>
        <dbReference type="Pfam" id="PF13480"/>
    </source>
</evidence>
<dbReference type="Gene3D" id="3.40.630.30">
    <property type="match status" value="1"/>
</dbReference>
<keyword evidence="5" id="KW-0012">Acyltransferase</keyword>
<evidence type="ECO:0000313" key="8">
    <source>
        <dbReference type="EMBL" id="AZI21199.1"/>
    </source>
</evidence>
<dbReference type="InterPro" id="IPR050644">
    <property type="entry name" value="PG_Glycine_Bridge_Synth"/>
</dbReference>
<evidence type="ECO:0000256" key="2">
    <source>
        <dbReference type="ARBA" id="ARBA00022679"/>
    </source>
</evidence>
<keyword evidence="6" id="KW-0961">Cell wall biogenesis/degradation</keyword>
<dbReference type="RefSeq" id="WP_124785329.1">
    <property type="nucleotide sequence ID" value="NZ_CP034171.1"/>
</dbReference>
<evidence type="ECO:0000256" key="3">
    <source>
        <dbReference type="ARBA" id="ARBA00022960"/>
    </source>
</evidence>
<accession>A0A3G8WKT0</accession>
<evidence type="ECO:0000256" key="1">
    <source>
        <dbReference type="ARBA" id="ARBA00009943"/>
    </source>
</evidence>
<keyword evidence="4" id="KW-0573">Peptidoglycan synthesis</keyword>
<evidence type="ECO:0000256" key="5">
    <source>
        <dbReference type="ARBA" id="ARBA00023315"/>
    </source>
</evidence>
<dbReference type="Pfam" id="PF13480">
    <property type="entry name" value="Acetyltransf_6"/>
    <property type="match status" value="1"/>
</dbReference>
<dbReference type="AlphaFoldDB" id="A0A3G8WKT0"/>
<feature type="domain" description="BioF2-like acetyltransferase" evidence="7">
    <location>
        <begin position="116"/>
        <end position="255"/>
    </location>
</feature>
<dbReference type="EMBL" id="CP034171">
    <property type="protein sequence ID" value="AZI21199.1"/>
    <property type="molecule type" value="Genomic_DNA"/>
</dbReference>
<organism evidence="8 9">
    <name type="scientific">Chryseobacterium taklimakanense</name>
    <dbReference type="NCBI Taxonomy" id="536441"/>
    <lineage>
        <taxon>Bacteria</taxon>
        <taxon>Pseudomonadati</taxon>
        <taxon>Bacteroidota</taxon>
        <taxon>Flavobacteriia</taxon>
        <taxon>Flavobacteriales</taxon>
        <taxon>Weeksellaceae</taxon>
        <taxon>Chryseobacterium group</taxon>
        <taxon>Chryseobacterium</taxon>
    </lineage>
</organism>
<reference evidence="9" key="1">
    <citation type="submission" date="2018-11" db="EMBL/GenBank/DDBJ databases">
        <title>Proposal to divide the Flavobacteriaceae and reorganize its genera based on Amino Acid Identity values calculated from whole genome sequences.</title>
        <authorList>
            <person name="Nicholson A.C."/>
            <person name="Gulvik C.A."/>
            <person name="Whitney A.M."/>
            <person name="Humrighouse B.W."/>
            <person name="Bell M."/>
            <person name="Holmes B."/>
            <person name="Steigerwalt A.B."/>
            <person name="Villarma A."/>
            <person name="Sheth M."/>
            <person name="Batra D."/>
            <person name="Pryor J."/>
            <person name="Bernardet J.-F."/>
            <person name="Hugo C."/>
            <person name="Kampfer P."/>
            <person name="Newman J.D."/>
            <person name="McQuiston J.R."/>
        </authorList>
    </citation>
    <scope>NUCLEOTIDE SEQUENCE [LARGE SCALE GENOMIC DNA]</scope>
    <source>
        <strain evidence="9">H4753</strain>
    </source>
</reference>
<dbReference type="InterPro" id="IPR016181">
    <property type="entry name" value="Acyl_CoA_acyltransferase"/>
</dbReference>
<name>A0A3G8WKT0_9FLAO</name>
<dbReference type="GO" id="GO:0071555">
    <property type="term" value="P:cell wall organization"/>
    <property type="evidence" value="ECO:0007669"/>
    <property type="project" value="UniProtKB-KW"/>
</dbReference>
<dbReference type="GO" id="GO:0009252">
    <property type="term" value="P:peptidoglycan biosynthetic process"/>
    <property type="evidence" value="ECO:0007669"/>
    <property type="project" value="UniProtKB-KW"/>
</dbReference>
<dbReference type="GO" id="GO:0008360">
    <property type="term" value="P:regulation of cell shape"/>
    <property type="evidence" value="ECO:0007669"/>
    <property type="project" value="UniProtKB-KW"/>
</dbReference>
<dbReference type="SUPFAM" id="SSF55729">
    <property type="entry name" value="Acyl-CoA N-acyltransferases (Nat)"/>
    <property type="match status" value="1"/>
</dbReference>
<sequence length="311" mass="36122">MIWRESFSEKPEWKAVVKKTYQLKEHFVAVNGKEISLFEGKGIISNAPFITDGGTLEDFGNHIRTMPKRKSIILLKLRRRIEINPEIKYALDEENFSFYLDLRKGKETVWKEDIKSKTRNQVRKAEKSNFETKIGGAELLDDFFKVISEAWRDLGTPTHSKNFYRNILKELDGNGTFNSRLIVLYLNGEPASGACVIFNDEVIHHPYAATLRKYNKLSLNNGLYWRIIEFAADSKISFFDFGRSRKSQGTFDFKKSWGAKEIPLYYYYFNVKKLQNMEDSAVAKTLISVWKKLPLALTNFVGPFVIRKVLK</sequence>